<dbReference type="GO" id="GO:0015074">
    <property type="term" value="P:DNA integration"/>
    <property type="evidence" value="ECO:0007669"/>
    <property type="project" value="InterPro"/>
</dbReference>
<dbReference type="InterPro" id="IPR011010">
    <property type="entry name" value="DNA_brk_join_enz"/>
</dbReference>
<comment type="caution">
    <text evidence="2">The sequence shown here is derived from an EMBL/GenBank/DDBJ whole genome shotgun (WGS) entry which is preliminary data.</text>
</comment>
<gene>
    <name evidence="2" type="ORF">BJ095_1391</name>
</gene>
<evidence type="ECO:0008006" key="4">
    <source>
        <dbReference type="Google" id="ProtNLM"/>
    </source>
</evidence>
<accession>A0A318TD00</accession>
<evidence type="ECO:0000256" key="1">
    <source>
        <dbReference type="ARBA" id="ARBA00023172"/>
    </source>
</evidence>
<sequence>MMQRLNEMIEIKDNTNNFSKVIRNMIINFYLYVANNFLLEEENINKIKHLLINREVRYVIPYSKIREGAFFYTNYPKCSNPENIYQLLIDDKKSVASRLVNINFNTNNTFLFKLFEQFTLHCISNLVYEDSFTTPKERINHVCSRAFFYFFEESLKGDVFIKEDISEKVDDIQQLNTLAYFNPSKFIKQYKFFKKLDREVNAKSFNSGAYLIKFYLYIDEISIKKNGVSILDKGIFRRDFLFYNKMLTHIELGYEILVLSPFEPIPLSNKWCVVPNNKEKFTSELSRSNYYINFTEVKNKYLRDELKTYIWNYKNSHSVLKGVVPRLINFLNEFDKYRKEFEKLTTFYNNKLSLLDDFLLLYCVTLKNRKTNKGETLKESTYLQTINQIKQYLRFYQEKYNIPELTIQNLKVKTSRLDGGNPFEADDFKEIKNEFIKLKENSKTVDEQIDSELINIIFSLSCQTKLRLGEICNLKRDCIKSISESMGIGEISYISKTSNGESVPTYLLVEDIQLIQKAIDLTEEYNDEATLDNKGYVFLTMFPTKRMSNRRIGRVYAKYRLNFKNIIKSLHKAGRIRTRYEPNDARDTFIDSAWKQVESGNITPAIAAQISGNTARVAANSYRKQLDKDYLEATYMITIGGREVDGSIVDNEMEIEKLQQVVSGAGACNSKNCIKQNEVYEGSVDSEYLCLTCRKFVTSSDRVDIFERYMNFYHEKEEEAETINEKRYYNSLVELYGSYLTEILHFQKENIL</sequence>
<dbReference type="Gene3D" id="1.10.443.10">
    <property type="entry name" value="Intergrase catalytic core"/>
    <property type="match status" value="1"/>
</dbReference>
<dbReference type="GO" id="GO:0003677">
    <property type="term" value="F:DNA binding"/>
    <property type="evidence" value="ECO:0007669"/>
    <property type="project" value="InterPro"/>
</dbReference>
<dbReference type="SUPFAM" id="SSF56349">
    <property type="entry name" value="DNA breaking-rejoining enzymes"/>
    <property type="match status" value="1"/>
</dbReference>
<dbReference type="GO" id="GO:0006310">
    <property type="term" value="P:DNA recombination"/>
    <property type="evidence" value="ECO:0007669"/>
    <property type="project" value="UniProtKB-KW"/>
</dbReference>
<evidence type="ECO:0000313" key="2">
    <source>
        <dbReference type="EMBL" id="PYF02624.1"/>
    </source>
</evidence>
<name>A0A318TD00_9BACL</name>
<keyword evidence="1" id="KW-0233">DNA recombination</keyword>
<protein>
    <recommendedName>
        <fullName evidence="4">Phage integrase family protein</fullName>
    </recommendedName>
</protein>
<keyword evidence="3" id="KW-1185">Reference proteome</keyword>
<organism evidence="2 3">
    <name type="scientific">Ureibacillus chungkukjangi</name>
    <dbReference type="NCBI Taxonomy" id="1202712"/>
    <lineage>
        <taxon>Bacteria</taxon>
        <taxon>Bacillati</taxon>
        <taxon>Bacillota</taxon>
        <taxon>Bacilli</taxon>
        <taxon>Bacillales</taxon>
        <taxon>Caryophanaceae</taxon>
        <taxon>Ureibacillus</taxon>
    </lineage>
</organism>
<dbReference type="Proteomes" id="UP000247416">
    <property type="component" value="Unassembled WGS sequence"/>
</dbReference>
<dbReference type="EMBL" id="QJTJ01000039">
    <property type="protein sequence ID" value="PYF02624.1"/>
    <property type="molecule type" value="Genomic_DNA"/>
</dbReference>
<dbReference type="RefSeq" id="WP_107937423.1">
    <property type="nucleotide sequence ID" value="NZ_CP085009.1"/>
</dbReference>
<dbReference type="InterPro" id="IPR013762">
    <property type="entry name" value="Integrase-like_cat_sf"/>
</dbReference>
<dbReference type="AlphaFoldDB" id="A0A318TD00"/>
<reference evidence="2 3" key="1">
    <citation type="submission" date="2018-06" db="EMBL/GenBank/DDBJ databases">
        <title>Genomic Encyclopedia of Archaeal and Bacterial Type Strains, Phase II (KMG-II): from individual species to whole genera.</title>
        <authorList>
            <person name="Goeker M."/>
        </authorList>
    </citation>
    <scope>NUCLEOTIDE SEQUENCE [LARGE SCALE GENOMIC DNA]</scope>
    <source>
        <strain evidence="2 3">KACC 16626</strain>
    </source>
</reference>
<evidence type="ECO:0000313" key="3">
    <source>
        <dbReference type="Proteomes" id="UP000247416"/>
    </source>
</evidence>
<proteinExistence type="predicted"/>